<name>A0ABU3QG75_9ACTN</name>
<dbReference type="RefSeq" id="WP_315876806.1">
    <property type="nucleotide sequence ID" value="NZ_JAWCTQ010000005.1"/>
</dbReference>
<proteinExistence type="predicted"/>
<organism evidence="2 3">
    <name type="scientific">Streptomyces tamarix</name>
    <dbReference type="NCBI Taxonomy" id="3078565"/>
    <lineage>
        <taxon>Bacteria</taxon>
        <taxon>Bacillati</taxon>
        <taxon>Actinomycetota</taxon>
        <taxon>Actinomycetes</taxon>
        <taxon>Kitasatosporales</taxon>
        <taxon>Streptomycetaceae</taxon>
        <taxon>Streptomyces</taxon>
    </lineage>
</organism>
<accession>A0ABU3QG75</accession>
<gene>
    <name evidence="2" type="ORF">RND61_06435</name>
</gene>
<evidence type="ECO:0000256" key="1">
    <source>
        <dbReference type="SAM" id="Coils"/>
    </source>
</evidence>
<reference evidence="2 3" key="1">
    <citation type="submission" date="2023-09" db="EMBL/GenBank/DDBJ databases">
        <title>Streptomyces sp. nov.: A antagonism against Alternaria gaisen Producing Streptochlin, Isolated from Tamarix root soil.</title>
        <authorList>
            <person name="Chen Y."/>
        </authorList>
    </citation>
    <scope>NUCLEOTIDE SEQUENCE [LARGE SCALE GENOMIC DNA]</scope>
    <source>
        <strain evidence="2 3">TRM76323</strain>
    </source>
</reference>
<comment type="caution">
    <text evidence="2">The sequence shown here is derived from an EMBL/GenBank/DDBJ whole genome shotgun (WGS) entry which is preliminary data.</text>
</comment>
<evidence type="ECO:0000313" key="2">
    <source>
        <dbReference type="EMBL" id="MDT9681711.1"/>
    </source>
</evidence>
<evidence type="ECO:0000313" key="3">
    <source>
        <dbReference type="Proteomes" id="UP001250181"/>
    </source>
</evidence>
<dbReference type="Proteomes" id="UP001250181">
    <property type="component" value="Unassembled WGS sequence"/>
</dbReference>
<sequence>MSQTAANEPLIGAPPWIDPKEALRYKEMYRDLSHSVNAIATSLTGLKFDITAIALGLTLVKADFTLLKVDEKGVTLRGKQIATFRWADQKKHLENRIERAERKGEKDRKKLADDVKELERVKKLVAEKSQAAKNSKDKTFVYETRAELSKLMRDAERIEKRIREKVSKLSRSNSLQVKLDRIKESEKEAEKSRKKVAEDARKTRAEMNALLREMRSVQSGLRSFSNAL</sequence>
<feature type="coiled-coil region" evidence="1">
    <location>
        <begin position="83"/>
        <end position="213"/>
    </location>
</feature>
<protein>
    <submittedName>
        <fullName evidence="2">Uncharacterized protein</fullName>
    </submittedName>
</protein>
<dbReference type="EMBL" id="JAWCTQ010000005">
    <property type="protein sequence ID" value="MDT9681711.1"/>
    <property type="molecule type" value="Genomic_DNA"/>
</dbReference>
<keyword evidence="1" id="KW-0175">Coiled coil</keyword>
<keyword evidence="3" id="KW-1185">Reference proteome</keyword>